<keyword evidence="7" id="KW-1185">Reference proteome</keyword>
<proteinExistence type="predicted"/>
<dbReference type="PROSITE" id="PS50977">
    <property type="entry name" value="HTH_TETR_2"/>
    <property type="match status" value="1"/>
</dbReference>
<dbReference type="Gene3D" id="1.10.10.60">
    <property type="entry name" value="Homeodomain-like"/>
    <property type="match status" value="1"/>
</dbReference>
<dbReference type="InterPro" id="IPR009057">
    <property type="entry name" value="Homeodomain-like_sf"/>
</dbReference>
<dbReference type="InterPro" id="IPR001647">
    <property type="entry name" value="HTH_TetR"/>
</dbReference>
<feature type="domain" description="HTH tetR-type" evidence="5">
    <location>
        <begin position="1"/>
        <end position="60"/>
    </location>
</feature>
<evidence type="ECO:0000256" key="3">
    <source>
        <dbReference type="ARBA" id="ARBA00023163"/>
    </source>
</evidence>
<keyword evidence="3" id="KW-0804">Transcription</keyword>
<dbReference type="GO" id="GO:0003700">
    <property type="term" value="F:DNA-binding transcription factor activity"/>
    <property type="evidence" value="ECO:0007669"/>
    <property type="project" value="TreeGrafter"/>
</dbReference>
<name>A0A3Q8X1Y0_9BACL</name>
<reference evidence="7" key="1">
    <citation type="submission" date="2018-12" db="EMBL/GenBank/DDBJ databases">
        <title>Genome sequence of Peanibacillus sp.</title>
        <authorList>
            <person name="Subramani G."/>
            <person name="Srinivasan S."/>
            <person name="Kim M.K."/>
        </authorList>
    </citation>
    <scope>NUCLEOTIDE SEQUENCE [LARGE SCALE GENOMIC DNA]</scope>
    <source>
        <strain evidence="7">18JY67-1</strain>
    </source>
</reference>
<evidence type="ECO:0000313" key="6">
    <source>
        <dbReference type="EMBL" id="AZN38637.1"/>
    </source>
</evidence>
<dbReference type="PANTHER" id="PTHR30055:SF238">
    <property type="entry name" value="MYCOFACTOCIN BIOSYNTHESIS TRANSCRIPTIONAL REGULATOR MFTR-RELATED"/>
    <property type="match status" value="1"/>
</dbReference>
<evidence type="ECO:0000256" key="2">
    <source>
        <dbReference type="ARBA" id="ARBA00023125"/>
    </source>
</evidence>
<evidence type="ECO:0000256" key="1">
    <source>
        <dbReference type="ARBA" id="ARBA00023015"/>
    </source>
</evidence>
<dbReference type="KEGG" id="palb:EJC50_02300"/>
<dbReference type="AlphaFoldDB" id="A0A3Q8X1Y0"/>
<dbReference type="OrthoDB" id="509229at2"/>
<dbReference type="Proteomes" id="UP000272528">
    <property type="component" value="Chromosome"/>
</dbReference>
<dbReference type="PANTHER" id="PTHR30055">
    <property type="entry name" value="HTH-TYPE TRANSCRIPTIONAL REGULATOR RUTR"/>
    <property type="match status" value="1"/>
</dbReference>
<dbReference type="PRINTS" id="PR00455">
    <property type="entry name" value="HTHTETR"/>
</dbReference>
<evidence type="ECO:0000313" key="7">
    <source>
        <dbReference type="Proteomes" id="UP000272528"/>
    </source>
</evidence>
<dbReference type="Gene3D" id="1.10.357.10">
    <property type="entry name" value="Tetracycline Repressor, domain 2"/>
    <property type="match status" value="1"/>
</dbReference>
<dbReference type="SUPFAM" id="SSF46689">
    <property type="entry name" value="Homeodomain-like"/>
    <property type="match status" value="1"/>
</dbReference>
<organism evidence="6 7">
    <name type="scientific">Paenibacillus albus</name>
    <dbReference type="NCBI Taxonomy" id="2495582"/>
    <lineage>
        <taxon>Bacteria</taxon>
        <taxon>Bacillati</taxon>
        <taxon>Bacillota</taxon>
        <taxon>Bacilli</taxon>
        <taxon>Bacillales</taxon>
        <taxon>Paenibacillaceae</taxon>
        <taxon>Paenibacillus</taxon>
    </lineage>
</organism>
<evidence type="ECO:0000256" key="4">
    <source>
        <dbReference type="PROSITE-ProRule" id="PRU00335"/>
    </source>
</evidence>
<dbReference type="EMBL" id="CP034437">
    <property type="protein sequence ID" value="AZN38637.1"/>
    <property type="molecule type" value="Genomic_DNA"/>
</dbReference>
<evidence type="ECO:0000259" key="5">
    <source>
        <dbReference type="PROSITE" id="PS50977"/>
    </source>
</evidence>
<protein>
    <submittedName>
        <fullName evidence="6">TetR/AcrR family transcriptional regulator</fullName>
    </submittedName>
</protein>
<sequence>MTAIRIKQAALTLFAESGYEGVSLSEIAKSVGIKTPSIYAHFESKEQLLLELIDDAIREEHAKFMQMLADTADHPPMERLNAAFIFYTDLDHISQGQSFLKRTLLVPPRHLEERLGQDFIAYENQVSEQLTELLNRCSSVSDLEPDSERTERLLALFYALIDGLLVEYKLYDSVLYRKRQALIWDCLREAVERTARQPRA</sequence>
<keyword evidence="2 4" id="KW-0238">DNA-binding</keyword>
<dbReference type="InterPro" id="IPR050109">
    <property type="entry name" value="HTH-type_TetR-like_transc_reg"/>
</dbReference>
<gene>
    <name evidence="6" type="ORF">EJC50_02300</name>
</gene>
<accession>A0A3Q8X1Y0</accession>
<dbReference type="Pfam" id="PF00440">
    <property type="entry name" value="TetR_N"/>
    <property type="match status" value="1"/>
</dbReference>
<keyword evidence="1" id="KW-0805">Transcription regulation</keyword>
<dbReference type="RefSeq" id="WP_126011934.1">
    <property type="nucleotide sequence ID" value="NZ_CP034437.1"/>
</dbReference>
<feature type="DNA-binding region" description="H-T-H motif" evidence="4">
    <location>
        <begin position="23"/>
        <end position="42"/>
    </location>
</feature>
<dbReference type="GO" id="GO:0000976">
    <property type="term" value="F:transcription cis-regulatory region binding"/>
    <property type="evidence" value="ECO:0007669"/>
    <property type="project" value="TreeGrafter"/>
</dbReference>